<dbReference type="EC" id="2.1.1.-" evidence="6"/>
<comment type="function">
    <text evidence="6">Specifically methylates the N7 position of a guanine in 16S rRNA.</text>
</comment>
<evidence type="ECO:0000256" key="3">
    <source>
        <dbReference type="ARBA" id="ARBA00022603"/>
    </source>
</evidence>
<keyword evidence="1 6" id="KW-0963">Cytoplasm</keyword>
<dbReference type="Proteomes" id="UP001321748">
    <property type="component" value="Chromosome"/>
</dbReference>
<keyword evidence="2 6" id="KW-0698">rRNA processing</keyword>
<keyword evidence="5 6" id="KW-0949">S-adenosyl-L-methionine</keyword>
<dbReference type="InterPro" id="IPR029063">
    <property type="entry name" value="SAM-dependent_MTases_sf"/>
</dbReference>
<comment type="caution">
    <text evidence="6">Lacks conserved residue(s) required for the propagation of feature annotation.</text>
</comment>
<proteinExistence type="inferred from homology"/>
<evidence type="ECO:0000256" key="2">
    <source>
        <dbReference type="ARBA" id="ARBA00022552"/>
    </source>
</evidence>
<feature type="binding site" evidence="6">
    <location>
        <position position="204"/>
    </location>
    <ligand>
        <name>S-adenosyl-L-methionine</name>
        <dbReference type="ChEBI" id="CHEBI:59789"/>
    </ligand>
</feature>
<evidence type="ECO:0000313" key="8">
    <source>
        <dbReference type="EMBL" id="BDR55435.1"/>
    </source>
</evidence>
<gene>
    <name evidence="8" type="primary">gidB</name>
    <name evidence="6" type="synonym">rsmG</name>
    <name evidence="8" type="ORF">KIMH_15460</name>
</gene>
<dbReference type="PANTHER" id="PTHR31760:SF0">
    <property type="entry name" value="S-ADENOSYL-L-METHIONINE-DEPENDENT METHYLTRANSFERASES SUPERFAMILY PROTEIN"/>
    <property type="match status" value="1"/>
</dbReference>
<dbReference type="PIRSF" id="PIRSF003078">
    <property type="entry name" value="GidB"/>
    <property type="match status" value="1"/>
</dbReference>
<name>A0ABM8BF55_9BIFI</name>
<organism evidence="8 9">
    <name type="scientific">Bombiscardovia apis</name>
    <dbReference type="NCBI Taxonomy" id="2932182"/>
    <lineage>
        <taxon>Bacteria</taxon>
        <taxon>Bacillati</taxon>
        <taxon>Actinomycetota</taxon>
        <taxon>Actinomycetes</taxon>
        <taxon>Bifidobacteriales</taxon>
        <taxon>Bifidobacteriaceae</taxon>
        <taxon>Bombiscardovia</taxon>
    </lineage>
</organism>
<feature type="binding site" evidence="6">
    <location>
        <position position="101"/>
    </location>
    <ligand>
        <name>S-adenosyl-L-methionine</name>
        <dbReference type="ChEBI" id="CHEBI:59789"/>
    </ligand>
</feature>
<protein>
    <recommendedName>
        <fullName evidence="6">Ribosomal RNA small subunit methyltransferase G</fullName>
        <ecNumber evidence="6">2.1.1.-</ecNumber>
    </recommendedName>
    <alternativeName>
        <fullName evidence="6">16S rRNA 7-methylguanosine methyltransferase</fullName>
        <shortName evidence="6">16S rRNA m7G methyltransferase</shortName>
    </alternativeName>
</protein>
<evidence type="ECO:0000256" key="5">
    <source>
        <dbReference type="ARBA" id="ARBA00022691"/>
    </source>
</evidence>
<keyword evidence="3 6" id="KW-0489">Methyltransferase</keyword>
<evidence type="ECO:0000256" key="4">
    <source>
        <dbReference type="ARBA" id="ARBA00022679"/>
    </source>
</evidence>
<keyword evidence="9" id="KW-1185">Reference proteome</keyword>
<dbReference type="GO" id="GO:0032259">
    <property type="term" value="P:methylation"/>
    <property type="evidence" value="ECO:0007669"/>
    <property type="project" value="UniProtKB-KW"/>
</dbReference>
<feature type="region of interest" description="Disordered" evidence="7">
    <location>
        <begin position="161"/>
        <end position="186"/>
    </location>
</feature>
<feature type="compositionally biased region" description="Basic residues" evidence="7">
    <location>
        <begin position="161"/>
        <end position="171"/>
    </location>
</feature>
<dbReference type="Gene3D" id="3.40.50.150">
    <property type="entry name" value="Vaccinia Virus protein VP39"/>
    <property type="match status" value="1"/>
</dbReference>
<dbReference type="PANTHER" id="PTHR31760">
    <property type="entry name" value="S-ADENOSYL-L-METHIONINE-DEPENDENT METHYLTRANSFERASES SUPERFAMILY PROTEIN"/>
    <property type="match status" value="1"/>
</dbReference>
<evidence type="ECO:0000256" key="1">
    <source>
        <dbReference type="ARBA" id="ARBA00022490"/>
    </source>
</evidence>
<accession>A0ABM8BF55</accession>
<dbReference type="Pfam" id="PF02527">
    <property type="entry name" value="GidB"/>
    <property type="match status" value="2"/>
</dbReference>
<sequence>MTDSEQAQIGGLVIESGPVPDQLEGSELLGTVLGPALEPLQLFHDKLAREGLTRGIIGPRDTSIIWERHILNSAAIVPFVKQACQAAGSRRVADVGSGGGFPGVIVAVCLPDYEITLIEPMERRVEWLNEVVNELGLTNVAIVRSRAEDLFALAKSTANSSKKKNGKRKKSPAVETHVSGQYRTGSIPGNTPNLAASFAAVTCRAVAPLTKLSAWTLPLVQSGGQLVALKGQSAQAEIDKAEKELRKCGGRNPRVFDAPVGQGLEGTHVVVVDKI</sequence>
<dbReference type="InterPro" id="IPR003682">
    <property type="entry name" value="rRNA_ssu_MeTfrase_G"/>
</dbReference>
<feature type="binding site" evidence="6">
    <location>
        <position position="96"/>
    </location>
    <ligand>
        <name>S-adenosyl-L-methionine</name>
        <dbReference type="ChEBI" id="CHEBI:59789"/>
    </ligand>
</feature>
<dbReference type="RefSeq" id="WP_317642923.1">
    <property type="nucleotide sequence ID" value="NZ_AP026800.1"/>
</dbReference>
<evidence type="ECO:0000256" key="7">
    <source>
        <dbReference type="SAM" id="MobiDB-lite"/>
    </source>
</evidence>
<dbReference type="SUPFAM" id="SSF53335">
    <property type="entry name" value="S-adenosyl-L-methionine-dependent methyltransferases"/>
    <property type="match status" value="2"/>
</dbReference>
<evidence type="ECO:0000313" key="9">
    <source>
        <dbReference type="Proteomes" id="UP001321748"/>
    </source>
</evidence>
<keyword evidence="4 6" id="KW-0808">Transferase</keyword>
<feature type="binding site" evidence="6">
    <location>
        <begin position="147"/>
        <end position="148"/>
    </location>
    <ligand>
        <name>S-adenosyl-L-methionine</name>
        <dbReference type="ChEBI" id="CHEBI:59789"/>
    </ligand>
</feature>
<dbReference type="GO" id="GO:0008168">
    <property type="term" value="F:methyltransferase activity"/>
    <property type="evidence" value="ECO:0007669"/>
    <property type="project" value="UniProtKB-KW"/>
</dbReference>
<reference evidence="8 9" key="1">
    <citation type="journal article" date="2023" name="Microbiol. Spectr.">
        <title>Symbiosis of Carpenter Bees with Uncharacterized Lactic Acid Bacteria Showing NAD Auxotrophy.</title>
        <authorList>
            <person name="Kawasaki S."/>
            <person name="Ozawa K."/>
            <person name="Mori T."/>
            <person name="Yamamoto A."/>
            <person name="Ito M."/>
            <person name="Ohkuma M."/>
            <person name="Sakamoto M."/>
            <person name="Matsutani M."/>
        </authorList>
    </citation>
    <scope>NUCLEOTIDE SEQUENCE [LARGE SCALE GENOMIC DNA]</scope>
    <source>
        <strain evidence="8 9">KimH</strain>
    </source>
</reference>
<comment type="similarity">
    <text evidence="6">Belongs to the methyltransferase superfamily. RNA methyltransferase RsmG family.</text>
</comment>
<comment type="subcellular location">
    <subcellularLocation>
        <location evidence="6">Cytoplasm</location>
    </subcellularLocation>
</comment>
<evidence type="ECO:0000256" key="6">
    <source>
        <dbReference type="HAMAP-Rule" id="MF_00074"/>
    </source>
</evidence>
<dbReference type="EMBL" id="AP026800">
    <property type="protein sequence ID" value="BDR55435.1"/>
    <property type="molecule type" value="Genomic_DNA"/>
</dbReference>
<dbReference type="HAMAP" id="MF_00074">
    <property type="entry name" value="16SrRNA_methyltr_G"/>
    <property type="match status" value="1"/>
</dbReference>